<evidence type="ECO:0000259" key="2">
    <source>
        <dbReference type="SMART" id="SM00278"/>
    </source>
</evidence>
<dbReference type="InterPro" id="IPR051675">
    <property type="entry name" value="Endo/Exo/Phosphatase_dom_1"/>
</dbReference>
<dbReference type="RefSeq" id="WP_130598437.1">
    <property type="nucleotide sequence ID" value="NZ_CP034759.1"/>
</dbReference>
<dbReference type="AlphaFoldDB" id="A0A4P6P0E0"/>
<dbReference type="Pfam" id="PF12836">
    <property type="entry name" value="HHH_3"/>
    <property type="match status" value="1"/>
</dbReference>
<evidence type="ECO:0000313" key="4">
    <source>
        <dbReference type="Proteomes" id="UP000290244"/>
    </source>
</evidence>
<evidence type="ECO:0000313" key="3">
    <source>
        <dbReference type="EMBL" id="QBG34331.1"/>
    </source>
</evidence>
<dbReference type="SMART" id="SM00278">
    <property type="entry name" value="HhH1"/>
    <property type="match status" value="2"/>
</dbReference>
<dbReference type="Gene3D" id="1.10.150.280">
    <property type="entry name" value="AF1531-like domain"/>
    <property type="match status" value="1"/>
</dbReference>
<feature type="chain" id="PRO_5020570660" evidence="1">
    <location>
        <begin position="32"/>
        <end position="109"/>
    </location>
</feature>
<dbReference type="InterPro" id="IPR004509">
    <property type="entry name" value="Competence_ComEA_HhH"/>
</dbReference>
<dbReference type="GO" id="GO:0015628">
    <property type="term" value="P:protein secretion by the type II secretion system"/>
    <property type="evidence" value="ECO:0007669"/>
    <property type="project" value="TreeGrafter"/>
</dbReference>
<dbReference type="OrthoDB" id="7510573at2"/>
<keyword evidence="4" id="KW-1185">Reference proteome</keyword>
<dbReference type="InterPro" id="IPR010994">
    <property type="entry name" value="RuvA_2-like"/>
</dbReference>
<dbReference type="PANTHER" id="PTHR21180:SF32">
    <property type="entry name" value="ENDONUCLEASE_EXONUCLEASE_PHOSPHATASE FAMILY DOMAIN-CONTAINING PROTEIN 1"/>
    <property type="match status" value="1"/>
</dbReference>
<dbReference type="GO" id="GO:0006281">
    <property type="term" value="P:DNA repair"/>
    <property type="evidence" value="ECO:0007669"/>
    <property type="project" value="InterPro"/>
</dbReference>
<dbReference type="GO" id="GO:0003677">
    <property type="term" value="F:DNA binding"/>
    <property type="evidence" value="ECO:0007669"/>
    <property type="project" value="InterPro"/>
</dbReference>
<dbReference type="EMBL" id="CP034759">
    <property type="protein sequence ID" value="QBG34331.1"/>
    <property type="molecule type" value="Genomic_DNA"/>
</dbReference>
<dbReference type="KEGG" id="lsd:EMK97_00520"/>
<accession>A0A4P6P0E0</accession>
<dbReference type="NCBIfam" id="TIGR00426">
    <property type="entry name" value="competence protein ComEA helix-hairpin-helix repeat region"/>
    <property type="match status" value="1"/>
</dbReference>
<gene>
    <name evidence="3" type="ORF">EMK97_00520</name>
</gene>
<protein>
    <submittedName>
        <fullName evidence="3">Helix-hairpin-helix domain-containing protein</fullName>
    </submittedName>
</protein>
<feature type="domain" description="Helix-hairpin-helix DNA-binding motif class 1" evidence="2">
    <location>
        <begin position="57"/>
        <end position="76"/>
    </location>
</feature>
<feature type="signal peptide" evidence="1">
    <location>
        <begin position="1"/>
        <end position="31"/>
    </location>
</feature>
<sequence>MKKALHQSRHVLVAAFSIALAASFLPSVAQANELTSQSAKQHNHQLAKVSLNNASVEQLETLKGVGHKKAQAIVKYRQQIGQFVEVEQLLNVKGIGEKIIQDNLARLTI</sequence>
<dbReference type="PANTHER" id="PTHR21180">
    <property type="entry name" value="ENDONUCLEASE/EXONUCLEASE/PHOSPHATASE FAMILY DOMAIN-CONTAINING PROTEIN 1"/>
    <property type="match status" value="1"/>
</dbReference>
<dbReference type="GO" id="GO:0015627">
    <property type="term" value="C:type II protein secretion system complex"/>
    <property type="evidence" value="ECO:0007669"/>
    <property type="project" value="TreeGrafter"/>
</dbReference>
<dbReference type="Proteomes" id="UP000290244">
    <property type="component" value="Chromosome"/>
</dbReference>
<proteinExistence type="predicted"/>
<feature type="domain" description="Helix-hairpin-helix DNA-binding motif class 1" evidence="2">
    <location>
        <begin position="87"/>
        <end position="106"/>
    </location>
</feature>
<dbReference type="InterPro" id="IPR003583">
    <property type="entry name" value="Hlx-hairpin-Hlx_DNA-bd_motif"/>
</dbReference>
<reference evidence="3 4" key="1">
    <citation type="submission" date="2018-12" db="EMBL/GenBank/DDBJ databases">
        <title>Complete genome of Litorilituus sediminis.</title>
        <authorList>
            <person name="Liu A."/>
            <person name="Rong J."/>
        </authorList>
    </citation>
    <scope>NUCLEOTIDE SEQUENCE [LARGE SCALE GENOMIC DNA]</scope>
    <source>
        <strain evidence="3 4">JCM 17549</strain>
    </source>
</reference>
<dbReference type="SUPFAM" id="SSF47781">
    <property type="entry name" value="RuvA domain 2-like"/>
    <property type="match status" value="1"/>
</dbReference>
<keyword evidence="1" id="KW-0732">Signal</keyword>
<organism evidence="3 4">
    <name type="scientific">Litorilituus sediminis</name>
    <dbReference type="NCBI Taxonomy" id="718192"/>
    <lineage>
        <taxon>Bacteria</taxon>
        <taxon>Pseudomonadati</taxon>
        <taxon>Pseudomonadota</taxon>
        <taxon>Gammaproteobacteria</taxon>
        <taxon>Alteromonadales</taxon>
        <taxon>Colwelliaceae</taxon>
        <taxon>Litorilituus</taxon>
    </lineage>
</organism>
<name>A0A4P6P0E0_9GAMM</name>
<evidence type="ECO:0000256" key="1">
    <source>
        <dbReference type="SAM" id="SignalP"/>
    </source>
</evidence>